<protein>
    <submittedName>
        <fullName evidence="4">TPR domain protein</fullName>
    </submittedName>
</protein>
<dbReference type="InterPro" id="IPR011990">
    <property type="entry name" value="TPR-like_helical_dom_sf"/>
</dbReference>
<dbReference type="EMBL" id="CP000828">
    <property type="protein sequence ID" value="ABW30402.1"/>
    <property type="molecule type" value="Genomic_DNA"/>
</dbReference>
<evidence type="ECO:0000256" key="3">
    <source>
        <dbReference type="PROSITE-ProRule" id="PRU00339"/>
    </source>
</evidence>
<keyword evidence="1" id="KW-0677">Repeat</keyword>
<dbReference type="GO" id="GO:0009279">
    <property type="term" value="C:cell outer membrane"/>
    <property type="evidence" value="ECO:0007669"/>
    <property type="project" value="TreeGrafter"/>
</dbReference>
<keyword evidence="5" id="KW-1185">Reference proteome</keyword>
<keyword evidence="2 3" id="KW-0802">TPR repeat</keyword>
<dbReference type="KEGG" id="amr:AM1_5446"/>
<dbReference type="HOGENOM" id="CLU_005774_3_0_3"/>
<dbReference type="InterPro" id="IPR009003">
    <property type="entry name" value="Peptidase_S1_PA"/>
</dbReference>
<dbReference type="Pfam" id="PF13432">
    <property type="entry name" value="TPR_16"/>
    <property type="match status" value="1"/>
</dbReference>
<dbReference type="RefSeq" id="WP_012165641.1">
    <property type="nucleotide sequence ID" value="NC_009925.1"/>
</dbReference>
<dbReference type="eggNOG" id="COG0457">
    <property type="taxonomic scope" value="Bacteria"/>
</dbReference>
<dbReference type="Gene3D" id="1.25.40.10">
    <property type="entry name" value="Tetratricopeptide repeat domain"/>
    <property type="match status" value="1"/>
</dbReference>
<dbReference type="SUPFAM" id="SSF50494">
    <property type="entry name" value="Trypsin-like serine proteases"/>
    <property type="match status" value="1"/>
</dbReference>
<dbReference type="GO" id="GO:0046813">
    <property type="term" value="P:receptor-mediated virion attachment to host cell"/>
    <property type="evidence" value="ECO:0007669"/>
    <property type="project" value="TreeGrafter"/>
</dbReference>
<dbReference type="Gene3D" id="2.40.10.10">
    <property type="entry name" value="Trypsin-like serine proteases"/>
    <property type="match status" value="2"/>
</dbReference>
<proteinExistence type="predicted"/>
<dbReference type="PROSITE" id="PS50005">
    <property type="entry name" value="TPR"/>
    <property type="match status" value="2"/>
</dbReference>
<feature type="repeat" description="TPR" evidence="3">
    <location>
        <begin position="256"/>
        <end position="289"/>
    </location>
</feature>
<dbReference type="SUPFAM" id="SSF48452">
    <property type="entry name" value="TPR-like"/>
    <property type="match status" value="1"/>
</dbReference>
<dbReference type="InterPro" id="IPR050498">
    <property type="entry name" value="Ycf3"/>
</dbReference>
<dbReference type="Pfam" id="PF13365">
    <property type="entry name" value="Trypsin_2"/>
    <property type="match status" value="1"/>
</dbReference>
<organism evidence="4 5">
    <name type="scientific">Acaryochloris marina (strain MBIC 11017)</name>
    <dbReference type="NCBI Taxonomy" id="329726"/>
    <lineage>
        <taxon>Bacteria</taxon>
        <taxon>Bacillati</taxon>
        <taxon>Cyanobacteriota</taxon>
        <taxon>Cyanophyceae</taxon>
        <taxon>Acaryochloridales</taxon>
        <taxon>Acaryochloridaceae</taxon>
        <taxon>Acaryochloris</taxon>
    </lineage>
</organism>
<reference evidence="4 5" key="1">
    <citation type="journal article" date="2008" name="Proc. Natl. Acad. Sci. U.S.A.">
        <title>Niche adaptation and genome expansion in the chlorophyll d-producing cyanobacterium Acaryochloris marina.</title>
        <authorList>
            <person name="Swingley W.D."/>
            <person name="Chen M."/>
            <person name="Cheung P.C."/>
            <person name="Conrad A.L."/>
            <person name="Dejesa L.C."/>
            <person name="Hao J."/>
            <person name="Honchak B.M."/>
            <person name="Karbach L.E."/>
            <person name="Kurdoglu A."/>
            <person name="Lahiri S."/>
            <person name="Mastrian S.D."/>
            <person name="Miyashita H."/>
            <person name="Page L."/>
            <person name="Ramakrishna P."/>
            <person name="Satoh S."/>
            <person name="Sattley W.M."/>
            <person name="Shimada Y."/>
            <person name="Taylor H.L."/>
            <person name="Tomo T."/>
            <person name="Tsuchiya T."/>
            <person name="Wang Z.T."/>
            <person name="Raymond J."/>
            <person name="Mimuro M."/>
            <person name="Blankenship R.E."/>
            <person name="Touchman J.W."/>
        </authorList>
    </citation>
    <scope>NUCLEOTIDE SEQUENCE [LARGE SCALE GENOMIC DNA]</scope>
    <source>
        <strain evidence="5">MBIC 11017</strain>
    </source>
</reference>
<gene>
    <name evidence="4" type="ordered locus">AM1_5446</name>
</gene>
<dbReference type="InterPro" id="IPR043504">
    <property type="entry name" value="Peptidase_S1_PA_chymotrypsin"/>
</dbReference>
<evidence type="ECO:0000256" key="2">
    <source>
        <dbReference type="ARBA" id="ARBA00022803"/>
    </source>
</evidence>
<dbReference type="PANTHER" id="PTHR44858">
    <property type="entry name" value="TETRATRICOPEPTIDE REPEAT PROTEIN 6"/>
    <property type="match status" value="1"/>
</dbReference>
<evidence type="ECO:0000313" key="5">
    <source>
        <dbReference type="Proteomes" id="UP000000268"/>
    </source>
</evidence>
<evidence type="ECO:0000313" key="4">
    <source>
        <dbReference type="EMBL" id="ABW30402.1"/>
    </source>
</evidence>
<dbReference type="eggNOG" id="COG0265">
    <property type="taxonomic scope" value="Bacteria"/>
</dbReference>
<dbReference type="SMART" id="SM00028">
    <property type="entry name" value="TPR"/>
    <property type="match status" value="4"/>
</dbReference>
<dbReference type="OrthoDB" id="9815040at2"/>
<feature type="repeat" description="TPR" evidence="3">
    <location>
        <begin position="290"/>
        <end position="323"/>
    </location>
</feature>
<dbReference type="STRING" id="329726.AM1_5446"/>
<dbReference type="Pfam" id="PF13414">
    <property type="entry name" value="TPR_11"/>
    <property type="match status" value="1"/>
</dbReference>
<accession>B0CCW0</accession>
<evidence type="ECO:0000256" key="1">
    <source>
        <dbReference type="ARBA" id="ARBA00022737"/>
    </source>
</evidence>
<dbReference type="Proteomes" id="UP000000268">
    <property type="component" value="Chromosome"/>
</dbReference>
<dbReference type="PANTHER" id="PTHR44858:SF1">
    <property type="entry name" value="UDP-N-ACETYLGLUCOSAMINE--PEPTIDE N-ACETYLGLUCOSAMINYLTRANSFERASE SPINDLY-RELATED"/>
    <property type="match status" value="1"/>
</dbReference>
<dbReference type="InterPro" id="IPR019734">
    <property type="entry name" value="TPR_rpt"/>
</dbReference>
<dbReference type="AlphaFoldDB" id="B0CCW0"/>
<sequence>MHKALHFSTILFGTTAALVWCQPQAQALSSAEVSKLAKNVTVRISSPGGLGSGVIVKKEGNTYTVATAAHVVDLPNTYDIQTPDQQTHQITSSSIQKFKGVDLAVVQFSSSQTYAVAKMGNVNDAPEGTPIYVAGFPAQTLALTESIYNFTEGKVTANATKPLADGYSLVYSNSTLPGMSGGPVLDEQGRLVAIHGRADTETIQPQDEATNPDIYIKTGFNLGIPINTFLNSLPLTLTSLNLGTLDPLPDVQEPTAADFYLQGGDKLKRKDYAGAIADFSEAIELDPEYVEAYYGRSLGHYRQRDSFKAIEDLTQAIKLNPDYTQAYVQRGVVKANSRDTSGSLSDYRQALVLSPLDATILYRQALSELQLWRYQGAMFALDRAIAFNPRLAEAKVMKGVVRVLQDKSNGSNSAAYAKTIAELEKIRQLQLPFNSAITDIHKGLLSSLKGDQQTGLRQLQTAGFKAQREGDNQLNDIIRAMILKLSRR</sequence>
<name>B0CCW0_ACAM1</name>